<dbReference type="Proteomes" id="UP000033085">
    <property type="component" value="Chromosome"/>
</dbReference>
<evidence type="ECO:0000256" key="1">
    <source>
        <dbReference type="SAM" id="Phobius"/>
    </source>
</evidence>
<evidence type="ECO:0000313" key="5">
    <source>
        <dbReference type="EMBL" id="AZF69314.1"/>
    </source>
</evidence>
<sequence>MVEHNSRILGYNIATSIGYSFILTIIMAIVSLIVKAFYPPSTFDISPIEAMIHSPAEGIVQILILVILVVFVFPTRTTLEKSSLIQVRKIALITASSYLVFSLLPYAFQVSYPQTYLGLTIAYNLLNGTFAGFISTIV</sequence>
<dbReference type="EMBL" id="CP033235">
    <property type="protein sequence ID" value="AZF69314.1"/>
    <property type="molecule type" value="Genomic_DNA"/>
</dbReference>
<feature type="transmembrane region" description="Helical" evidence="1">
    <location>
        <begin position="58"/>
        <end position="78"/>
    </location>
</feature>
<evidence type="ECO:0000313" key="7">
    <source>
        <dbReference type="EMBL" id="AZF74554.1"/>
    </source>
</evidence>
<dbReference type="Proteomes" id="UP000033106">
    <property type="component" value="Chromosome"/>
</dbReference>
<feature type="transmembrane region" description="Helical" evidence="1">
    <location>
        <begin position="12"/>
        <end position="38"/>
    </location>
</feature>
<accession>A0A0E3KD06</accession>
<proteinExistence type="predicted"/>
<evidence type="ECO:0000313" key="10">
    <source>
        <dbReference type="Proteomes" id="UP000033085"/>
    </source>
</evidence>
<reference evidence="12 13" key="2">
    <citation type="journal article" date="2018" name="Proc. Natl. Acad. Sci. U.S.A.">
        <title>Nonmutational mechanism of inheritance in the Archaeon Sulfolobus solfataricus.</title>
        <authorList>
            <person name="Payne S."/>
            <person name="McCarthy S."/>
            <person name="Johnson T."/>
            <person name="North E."/>
            <person name="Blum P."/>
        </authorList>
    </citation>
    <scope>NUCLEOTIDE SEQUENCE [LARGE SCALE GENOMIC DNA]</scope>
    <source>
        <strain evidence="6 12">SARC-H</strain>
        <strain evidence="7 15">SARC-I</strain>
        <strain evidence="8 13">SUL120</strain>
        <strain evidence="5 14">SULG</strain>
    </source>
</reference>
<evidence type="ECO:0000313" key="4">
    <source>
        <dbReference type="EMBL" id="AKA80233.1"/>
    </source>
</evidence>
<evidence type="ECO:0000313" key="2">
    <source>
        <dbReference type="EMBL" id="AKA74847.1"/>
    </source>
</evidence>
<dbReference type="Proteomes" id="UP000267993">
    <property type="component" value="Chromosome"/>
</dbReference>
<evidence type="ECO:0000313" key="13">
    <source>
        <dbReference type="Proteomes" id="UP000269431"/>
    </source>
</evidence>
<evidence type="ECO:0000313" key="14">
    <source>
        <dbReference type="Proteomes" id="UP000273194"/>
    </source>
</evidence>
<evidence type="ECO:0000313" key="11">
    <source>
        <dbReference type="Proteomes" id="UP000033106"/>
    </source>
</evidence>
<protein>
    <submittedName>
        <fullName evidence="3">Uncharacterized protein</fullName>
    </submittedName>
</protein>
<reference evidence="3" key="3">
    <citation type="submission" date="2018-10" db="EMBL/GenBank/DDBJ databases">
        <authorList>
            <person name="McCarthy S."/>
            <person name="Gradnigo J."/>
            <person name="Johnson T."/>
            <person name="Payne S."/>
            <person name="Lipzen A."/>
            <person name="Schackwitz W."/>
            <person name="Martin J."/>
            <person name="Moriyama E."/>
            <person name="Blum P."/>
        </authorList>
    </citation>
    <scope>NUCLEOTIDE SEQUENCE</scope>
    <source>
        <strain evidence="2">SARC-B</strain>
        <strain evidence="3">SARC-C</strain>
        <strain evidence="4">SULA</strain>
    </source>
</reference>
<dbReference type="RefSeq" id="WP_009991749.1">
    <property type="nucleotide sequence ID" value="NZ_CP011055.2"/>
</dbReference>
<reference evidence="9 10" key="1">
    <citation type="journal article" date="2015" name="Genome Announc.">
        <title>Complete Genome Sequence of Sulfolobus solfataricus Strain 98/2 and Evolved Derivatives.</title>
        <authorList>
            <person name="McCarthy S."/>
            <person name="Gradnigo J."/>
            <person name="Johnson T."/>
            <person name="Payne S."/>
            <person name="Lipzen A."/>
            <person name="Martin J."/>
            <person name="Schackwitz W."/>
            <person name="Moriyama E."/>
            <person name="Blum P."/>
        </authorList>
    </citation>
    <scope>NUCLEOTIDE SEQUENCE [LARGE SCALE GENOMIC DNA]</scope>
    <source>
        <strain evidence="9">98/2 SULC</strain>
        <strain evidence="2">SARC-B</strain>
        <strain evidence="3">SARC-C</strain>
        <strain evidence="4 11">SULA</strain>
        <strain evidence="10">SULB</strain>
    </source>
</reference>
<evidence type="ECO:0000313" key="8">
    <source>
        <dbReference type="EMBL" id="AZF84982.1"/>
    </source>
</evidence>
<feature type="transmembrane region" description="Helical" evidence="1">
    <location>
        <begin position="90"/>
        <end position="108"/>
    </location>
</feature>
<dbReference type="EMBL" id="CP033236">
    <property type="protein sequence ID" value="AZF71934.1"/>
    <property type="molecule type" value="Genomic_DNA"/>
</dbReference>
<dbReference type="EMBL" id="CP033241">
    <property type="protein sequence ID" value="AZF84982.1"/>
    <property type="molecule type" value="Genomic_DNA"/>
</dbReference>
<dbReference type="KEGG" id="ssoa:SULA_2786"/>
<dbReference type="EMBL" id="CP011055">
    <property type="protein sequence ID" value="AKA74847.1"/>
    <property type="molecule type" value="Genomic_DNA"/>
</dbReference>
<dbReference type="Proteomes" id="UP000273194">
    <property type="component" value="Chromosome"/>
</dbReference>
<name>A0A0E3KD06_SACSO</name>
<keyword evidence="1" id="KW-0812">Transmembrane</keyword>
<gene>
    <name evidence="4" type="ORF">SULA_2786</name>
    <name evidence="2" type="ORF">SULB_2787</name>
    <name evidence="3" type="ORF">SULC_2784</name>
    <name evidence="5" type="ORF">SULG_14195</name>
    <name evidence="6" type="ORF">SULH_14195</name>
    <name evidence="7" type="ORF">SULI_14195</name>
    <name evidence="8" type="ORF">SULZ_14215</name>
</gene>
<organism evidence="3 9">
    <name type="scientific">Saccharolobus solfataricus</name>
    <name type="common">Sulfolobus solfataricus</name>
    <dbReference type="NCBI Taxonomy" id="2287"/>
    <lineage>
        <taxon>Archaea</taxon>
        <taxon>Thermoproteota</taxon>
        <taxon>Thermoprotei</taxon>
        <taxon>Sulfolobales</taxon>
        <taxon>Sulfolobaceae</taxon>
        <taxon>Saccharolobus</taxon>
    </lineage>
</organism>
<dbReference type="KEGG" id="ssof:SULC_2784"/>
<dbReference type="EMBL" id="CP011056">
    <property type="protein sequence ID" value="AKA77543.1"/>
    <property type="molecule type" value="Genomic_DNA"/>
</dbReference>
<dbReference type="Proteomes" id="UP000033057">
    <property type="component" value="Chromosome"/>
</dbReference>
<dbReference type="AlphaFoldDB" id="A0A0E3KD06"/>
<dbReference type="KEGG" id="ssol:SULB_2787"/>
<keyword evidence="1" id="KW-1133">Transmembrane helix</keyword>
<feature type="transmembrane region" description="Helical" evidence="1">
    <location>
        <begin position="114"/>
        <end position="134"/>
    </location>
</feature>
<evidence type="ECO:0000313" key="12">
    <source>
        <dbReference type="Proteomes" id="UP000267993"/>
    </source>
</evidence>
<keyword evidence="1" id="KW-0472">Membrane</keyword>
<evidence type="ECO:0000313" key="15">
    <source>
        <dbReference type="Proteomes" id="UP000275843"/>
    </source>
</evidence>
<dbReference type="Proteomes" id="UP000269431">
    <property type="component" value="Chromosome"/>
</dbReference>
<evidence type="ECO:0000313" key="6">
    <source>
        <dbReference type="EMBL" id="AZF71934.1"/>
    </source>
</evidence>
<dbReference type="Proteomes" id="UP000275843">
    <property type="component" value="Chromosome"/>
</dbReference>
<evidence type="ECO:0000313" key="9">
    <source>
        <dbReference type="Proteomes" id="UP000033057"/>
    </source>
</evidence>
<dbReference type="EMBL" id="CP011057">
    <property type="protein sequence ID" value="AKA80233.1"/>
    <property type="molecule type" value="Genomic_DNA"/>
</dbReference>
<dbReference type="EMBL" id="CP033237">
    <property type="protein sequence ID" value="AZF74554.1"/>
    <property type="molecule type" value="Genomic_DNA"/>
</dbReference>
<evidence type="ECO:0000313" key="3">
    <source>
        <dbReference type="EMBL" id="AKA77543.1"/>
    </source>
</evidence>
<dbReference type="GeneID" id="44130754"/>
<dbReference type="PATRIC" id="fig|2287.6.peg.2977"/>